<name>A0A0J6F2B2_COCPO</name>
<dbReference type="VEuPathDB" id="FungiDB:CPAG_00585"/>
<reference evidence="1 2" key="1">
    <citation type="submission" date="2007-06" db="EMBL/GenBank/DDBJ databases">
        <title>The Genome Sequence of Coccidioides posadasii RMSCC_3488.</title>
        <authorList>
            <consortium name="Coccidioides Genome Resources Consortium"/>
            <consortium name="The Broad Institute Genome Sequencing Platform"/>
            <person name="Henn M.R."/>
            <person name="Sykes S."/>
            <person name="Young S."/>
            <person name="Jaffe D."/>
            <person name="Berlin A."/>
            <person name="Alvarez P."/>
            <person name="Butler J."/>
            <person name="Gnerre S."/>
            <person name="Grabherr M."/>
            <person name="Mauceli E."/>
            <person name="Brockman W."/>
            <person name="Kodira C."/>
            <person name="Alvarado L."/>
            <person name="Zeng Q."/>
            <person name="Crawford M."/>
            <person name="Antoine C."/>
            <person name="Devon K."/>
            <person name="Galgiani J."/>
            <person name="Orsborn K."/>
            <person name="Lewis M.L."/>
            <person name="Nusbaum C."/>
            <person name="Galagan J."/>
            <person name="Birren B."/>
        </authorList>
    </citation>
    <scope>NUCLEOTIDE SEQUENCE [LARGE SCALE GENOMIC DNA]</scope>
    <source>
        <strain evidence="1 2">RMSCC 3488</strain>
    </source>
</reference>
<accession>A0A0J6F2B2</accession>
<dbReference type="Proteomes" id="UP000054567">
    <property type="component" value="Unassembled WGS sequence"/>
</dbReference>
<dbReference type="AlphaFoldDB" id="A0A0J6F2B2"/>
<reference evidence="2" key="3">
    <citation type="journal article" date="2010" name="Genome Res.">
        <title>Population genomic sequencing of Coccidioides fungi reveals recent hybridization and transposon control.</title>
        <authorList>
            <person name="Neafsey D.E."/>
            <person name="Barker B.M."/>
            <person name="Sharpton T.J."/>
            <person name="Stajich J.E."/>
            <person name="Park D.J."/>
            <person name="Whiston E."/>
            <person name="Hung C.-Y."/>
            <person name="McMahan C."/>
            <person name="White J."/>
            <person name="Sykes S."/>
            <person name="Heiman D."/>
            <person name="Young S."/>
            <person name="Zeng Q."/>
            <person name="Abouelleil A."/>
            <person name="Aftuck L."/>
            <person name="Bessette D."/>
            <person name="Brown A."/>
            <person name="FitzGerald M."/>
            <person name="Lui A."/>
            <person name="Macdonald J.P."/>
            <person name="Priest M."/>
            <person name="Orbach M.J."/>
            <person name="Galgiani J.N."/>
            <person name="Kirkland T.N."/>
            <person name="Cole G.T."/>
            <person name="Birren B.W."/>
            <person name="Henn M.R."/>
            <person name="Taylor J.W."/>
            <person name="Rounsley S.D."/>
        </authorList>
    </citation>
    <scope>NUCLEOTIDE SEQUENCE [LARGE SCALE GENOMIC DNA]</scope>
    <source>
        <strain evidence="2">RMSCC 3488</strain>
    </source>
</reference>
<protein>
    <submittedName>
        <fullName evidence="1">Uncharacterized protein</fullName>
    </submittedName>
</protein>
<evidence type="ECO:0000313" key="1">
    <source>
        <dbReference type="EMBL" id="KMM64233.1"/>
    </source>
</evidence>
<proteinExistence type="predicted"/>
<gene>
    <name evidence="1" type="ORF">CPAG_00585</name>
</gene>
<dbReference type="EMBL" id="DS268109">
    <property type="protein sequence ID" value="KMM64233.1"/>
    <property type="molecule type" value="Genomic_DNA"/>
</dbReference>
<reference evidence="2" key="2">
    <citation type="journal article" date="2009" name="Genome Res.">
        <title>Comparative genomic analyses of the human fungal pathogens Coccidioides and their relatives.</title>
        <authorList>
            <person name="Sharpton T.J."/>
            <person name="Stajich J.E."/>
            <person name="Rounsley S.D."/>
            <person name="Gardner M.J."/>
            <person name="Wortman J.R."/>
            <person name="Jordar V.S."/>
            <person name="Maiti R."/>
            <person name="Kodira C.D."/>
            <person name="Neafsey D.E."/>
            <person name="Zeng Q."/>
            <person name="Hung C.-Y."/>
            <person name="McMahan C."/>
            <person name="Muszewska A."/>
            <person name="Grynberg M."/>
            <person name="Mandel M.A."/>
            <person name="Kellner E.M."/>
            <person name="Barker B.M."/>
            <person name="Galgiani J.N."/>
            <person name="Orbach M.J."/>
            <person name="Kirkland T.N."/>
            <person name="Cole G.T."/>
            <person name="Henn M.R."/>
            <person name="Birren B.W."/>
            <person name="Taylor J.W."/>
        </authorList>
    </citation>
    <scope>NUCLEOTIDE SEQUENCE [LARGE SCALE GENOMIC DNA]</scope>
    <source>
        <strain evidence="2">RMSCC 3488</strain>
    </source>
</reference>
<evidence type="ECO:0000313" key="2">
    <source>
        <dbReference type="Proteomes" id="UP000054567"/>
    </source>
</evidence>
<sequence>MADVGGCRVMGGEEVEEMEERAARGDARQSVEGAGKWAVFPVVTAFVTWLHYTLSPVGTGGVPRSGLDRTRMGARCHVGRAVSSFPRRITAPSPSFAFTTIIARMEGIDNSAVVLKLSLGQGVHTQRKLQDVSYAAGTWSERVFGNHPPVACLFASSRRAKHQGFQRTATINPGNQICFAQSTEYITADTEHVSRPADPDKA</sequence>
<organism evidence="1 2">
    <name type="scientific">Coccidioides posadasii RMSCC 3488</name>
    <dbReference type="NCBI Taxonomy" id="454284"/>
    <lineage>
        <taxon>Eukaryota</taxon>
        <taxon>Fungi</taxon>
        <taxon>Dikarya</taxon>
        <taxon>Ascomycota</taxon>
        <taxon>Pezizomycotina</taxon>
        <taxon>Eurotiomycetes</taxon>
        <taxon>Eurotiomycetidae</taxon>
        <taxon>Onygenales</taxon>
        <taxon>Onygenaceae</taxon>
        <taxon>Coccidioides</taxon>
    </lineage>
</organism>